<dbReference type="SUPFAM" id="SSF49464">
    <property type="entry name" value="Carboxypeptidase regulatory domain-like"/>
    <property type="match status" value="1"/>
</dbReference>
<dbReference type="InterPro" id="IPR037066">
    <property type="entry name" value="Plug_dom_sf"/>
</dbReference>
<evidence type="ECO:0000256" key="1">
    <source>
        <dbReference type="ARBA" id="ARBA00004442"/>
    </source>
</evidence>
<dbReference type="AlphaFoldDB" id="A0AAU7ZU14"/>
<evidence type="ECO:0000259" key="4">
    <source>
        <dbReference type="Pfam" id="PF07715"/>
    </source>
</evidence>
<feature type="domain" description="TonB-dependent transporter Oar-like beta-barrel" evidence="5">
    <location>
        <begin position="278"/>
        <end position="1190"/>
    </location>
</feature>
<dbReference type="GO" id="GO:0004180">
    <property type="term" value="F:carboxypeptidase activity"/>
    <property type="evidence" value="ECO:0007669"/>
    <property type="project" value="UniProtKB-KW"/>
</dbReference>
<dbReference type="Gene3D" id="2.40.170.20">
    <property type="entry name" value="TonB-dependent receptor, beta-barrel domain"/>
    <property type="match status" value="1"/>
</dbReference>
<sequence length="1197" mass="128480">MHQSNKTSLSHNRFGKGAVASVRAGQVEGNIVRHLTKFLFAAIMMVLAWALPSSAQVTSGTILGSVQDSTGAVVPGAKVTATASNLGISRSVTSSGNGTFSLSNLPAATYHITVTAGGFESLEKDGIILSSADNLNAGAFVLKVGAEATSVTVTADTGQLQIQANSGERSDLITGKQLNDIALNGRNVLDIIRVVPGVSGVGTFGASGTGGLTSYSVNGTRQNQHDFTLDGASNVDTGDNGGTQVTINTDAIAEVKVLTSNYQAEFGKAGGGSFVVTSRGGTNDFHGNVHFFHRNEGLNANDWVSDHNGTSKPLYRYNTVGYQIGGPILKNKLFFFFSNEFYRQLVPGSLDQYRTPTSLERQGDFSQSVDSSGNPIQIFNPATGTQFAGNKITAAQLSGAQQASFNQIQKILNLYPTPNVSGNNTYNRQDPLSSTHPRTEYIGRVDYQITPSERIFARYINNQDMQTGPLGSFGLECSGSLQFVGGCTDKQPGWNLSVDLTSTLTPTLLNEVTVGPSVYRSDVEGVNGNISVGANDINLPLLYPVSNNTSIPDFNFSGNGQNYPSTYLGATPWHQATTTISANDNLTWSLHAHTMKFGAFYQRSRKDQISYGNSNGQFSFSNCSTSELGCLSSSASNSGSPFASALVGSFQNFDQSSARPTGFFRYNQVEFYAQDTWQVSNRLTLDYGMRFVYIPPQYDAKNQIALFTPSAYNPATAVSIDTSGNIIPNSGDRLDGMTYAANGTLPQGGWNGRGIMFEPRLGASYDIFGDGKGVLRGGFGISHDREQGNLIFNTVFGNPALVQTPTIFNSSVPQIPTAAQANSGVLSGIYGADINGQVPTVYSYSLGIQREIAHDVTLDVAYVGTQGRHLVTARDLNTIPYGTTFTRAAQDPSQFPGGVVPAVEPNLPPEYAAAGDSFSGRYAYTQNFLSPFKGYGQMEYYKFDGTSNYNALQVSVQRRFARGLTFGGVYTWSKTLTTSSADESFVDPFNPRKYSYGVANYDRPSIGAINYVYDLPNLTRHFNGPRWLGYLTDNYQLSGLANIMSGTPVRNALFVPANQVTGGSQYSKTPPLFVGVDHLGNLILPTIGQPNLGAPGSLRQGSMVTWDSSIFKNFPLGEAVKGRYIQLRGEFFNVLNHPNFSTRDYNANVTLPTYNGDGTFTPLSIAKDTNWGQPTAAYNPAGPGGPRVIQLAAKVYF</sequence>
<dbReference type="SUPFAM" id="SSF56935">
    <property type="entry name" value="Porins"/>
    <property type="match status" value="1"/>
</dbReference>
<keyword evidence="6" id="KW-0378">Hydrolase</keyword>
<evidence type="ECO:0000256" key="3">
    <source>
        <dbReference type="ARBA" id="ARBA00023237"/>
    </source>
</evidence>
<dbReference type="Gene3D" id="2.170.130.10">
    <property type="entry name" value="TonB-dependent receptor, plug domain"/>
    <property type="match status" value="1"/>
</dbReference>
<dbReference type="Pfam" id="PF07715">
    <property type="entry name" value="Plug"/>
    <property type="match status" value="1"/>
</dbReference>
<evidence type="ECO:0000259" key="5">
    <source>
        <dbReference type="Pfam" id="PF25183"/>
    </source>
</evidence>
<keyword evidence="3" id="KW-0998">Cell outer membrane</keyword>
<dbReference type="InterPro" id="IPR012910">
    <property type="entry name" value="Plug_dom"/>
</dbReference>
<keyword evidence="2" id="KW-0472">Membrane</keyword>
<feature type="domain" description="TonB-dependent receptor plug" evidence="4">
    <location>
        <begin position="171"/>
        <end position="272"/>
    </location>
</feature>
<dbReference type="GO" id="GO:0009279">
    <property type="term" value="C:cell outer membrane"/>
    <property type="evidence" value="ECO:0007669"/>
    <property type="project" value="UniProtKB-SubCell"/>
</dbReference>
<dbReference type="KEGG" id="tpsc:RBB77_05905"/>
<dbReference type="InterPro" id="IPR036942">
    <property type="entry name" value="Beta-barrel_TonB_sf"/>
</dbReference>
<gene>
    <name evidence="6" type="ORF">RBB77_05905</name>
</gene>
<reference evidence="6" key="1">
    <citation type="submission" date="2023-08" db="EMBL/GenBank/DDBJ databases">
        <authorList>
            <person name="Messyasz A."/>
            <person name="Mannisto M.K."/>
            <person name="Kerkhof L.J."/>
            <person name="Haggblom M."/>
        </authorList>
    </citation>
    <scope>NUCLEOTIDE SEQUENCE</scope>
    <source>
        <strain evidence="6">X5P6</strain>
    </source>
</reference>
<dbReference type="Gene3D" id="2.60.40.1120">
    <property type="entry name" value="Carboxypeptidase-like, regulatory domain"/>
    <property type="match status" value="1"/>
</dbReference>
<comment type="subcellular location">
    <subcellularLocation>
        <location evidence="1">Cell outer membrane</location>
    </subcellularLocation>
</comment>
<keyword evidence="6" id="KW-0645">Protease</keyword>
<dbReference type="Pfam" id="PF25183">
    <property type="entry name" value="OMP_b-brl_4"/>
    <property type="match status" value="1"/>
</dbReference>
<proteinExistence type="predicted"/>
<dbReference type="EMBL" id="CP132942">
    <property type="protein sequence ID" value="XCB34422.1"/>
    <property type="molecule type" value="Genomic_DNA"/>
</dbReference>
<dbReference type="RefSeq" id="WP_353065551.1">
    <property type="nucleotide sequence ID" value="NZ_CP132942.1"/>
</dbReference>
<name>A0AAU7ZU14_9BACT</name>
<organism evidence="6">
    <name type="scientific">Tunturiibacter psychrotolerans</name>
    <dbReference type="NCBI Taxonomy" id="3069686"/>
    <lineage>
        <taxon>Bacteria</taxon>
        <taxon>Pseudomonadati</taxon>
        <taxon>Acidobacteriota</taxon>
        <taxon>Terriglobia</taxon>
        <taxon>Terriglobales</taxon>
        <taxon>Acidobacteriaceae</taxon>
        <taxon>Tunturiibacter</taxon>
    </lineage>
</organism>
<dbReference type="InterPro" id="IPR057601">
    <property type="entry name" value="Oar-like_b-barrel"/>
</dbReference>
<evidence type="ECO:0000313" key="6">
    <source>
        <dbReference type="EMBL" id="XCB34422.1"/>
    </source>
</evidence>
<keyword evidence="6" id="KW-0121">Carboxypeptidase</keyword>
<protein>
    <submittedName>
        <fullName evidence="6">Carboxypeptidase regulatory-like domain-containing protein</fullName>
    </submittedName>
</protein>
<accession>A0AAU7ZU14</accession>
<evidence type="ECO:0000256" key="2">
    <source>
        <dbReference type="ARBA" id="ARBA00023136"/>
    </source>
</evidence>
<dbReference type="Pfam" id="PF13620">
    <property type="entry name" value="CarboxypepD_reg"/>
    <property type="match status" value="1"/>
</dbReference>
<reference evidence="6" key="2">
    <citation type="journal article" date="2024" name="Environ. Microbiol.">
        <title>Genome analysis and description of Tunturibacter gen. nov. expands the diversity of Terriglobia in tundra soils.</title>
        <authorList>
            <person name="Messyasz A."/>
            <person name="Mannisto M.K."/>
            <person name="Kerkhof L.J."/>
            <person name="Haggblom M.M."/>
        </authorList>
    </citation>
    <scope>NUCLEOTIDE SEQUENCE</scope>
    <source>
        <strain evidence="6">X5P6</strain>
    </source>
</reference>
<dbReference type="InterPro" id="IPR008969">
    <property type="entry name" value="CarboxyPept-like_regulatory"/>
</dbReference>